<evidence type="ECO:0000256" key="5">
    <source>
        <dbReference type="ARBA" id="ARBA00022741"/>
    </source>
</evidence>
<protein>
    <recommendedName>
        <fullName evidence="2">histidine kinase</fullName>
        <ecNumber evidence="2">2.7.13.3</ecNumber>
    </recommendedName>
</protein>
<evidence type="ECO:0000313" key="11">
    <source>
        <dbReference type="Proteomes" id="UP000053274"/>
    </source>
</evidence>
<evidence type="ECO:0000256" key="3">
    <source>
        <dbReference type="ARBA" id="ARBA00022553"/>
    </source>
</evidence>
<dbReference type="Proteomes" id="UP000053274">
    <property type="component" value="Unassembled WGS sequence"/>
</dbReference>
<dbReference type="EC" id="2.7.13.3" evidence="2"/>
<dbReference type="InterPro" id="IPR036890">
    <property type="entry name" value="HATPase_C_sf"/>
</dbReference>
<evidence type="ECO:0000256" key="4">
    <source>
        <dbReference type="ARBA" id="ARBA00022679"/>
    </source>
</evidence>
<dbReference type="GO" id="GO:0046983">
    <property type="term" value="F:protein dimerization activity"/>
    <property type="evidence" value="ECO:0007669"/>
    <property type="project" value="InterPro"/>
</dbReference>
<keyword evidence="4" id="KW-0808">Transferase</keyword>
<evidence type="ECO:0000259" key="9">
    <source>
        <dbReference type="Pfam" id="PF07730"/>
    </source>
</evidence>
<keyword evidence="8" id="KW-0902">Two-component regulatory system</keyword>
<keyword evidence="6" id="KW-0418">Kinase</keyword>
<reference evidence="10 11" key="1">
    <citation type="submission" date="2015-10" db="EMBL/GenBank/DDBJ databases">
        <title>Metagenome-Assembled Genomes uncover a global brackish microbiome.</title>
        <authorList>
            <person name="Hugerth L.W."/>
            <person name="Larsson J."/>
            <person name="Alneberg J."/>
            <person name="Lindh M.V."/>
            <person name="Legrand C."/>
            <person name="Pinhassi J."/>
            <person name="Andersson A.F."/>
        </authorList>
    </citation>
    <scope>NUCLEOTIDE SEQUENCE [LARGE SCALE GENOMIC DNA]</scope>
    <source>
        <strain evidence="10">BACL15 MAG-120619-bin91</strain>
    </source>
</reference>
<evidence type="ECO:0000256" key="7">
    <source>
        <dbReference type="ARBA" id="ARBA00022840"/>
    </source>
</evidence>
<dbReference type="InterPro" id="IPR011712">
    <property type="entry name" value="Sig_transdc_His_kin_sub3_dim/P"/>
</dbReference>
<dbReference type="Gene3D" id="3.30.565.10">
    <property type="entry name" value="Histidine kinase-like ATPase, C-terminal domain"/>
    <property type="match status" value="1"/>
</dbReference>
<feature type="domain" description="Signal transduction histidine kinase subgroup 3 dimerisation and phosphoacceptor" evidence="9">
    <location>
        <begin position="4"/>
        <end position="66"/>
    </location>
</feature>
<dbReference type="SUPFAM" id="SSF55874">
    <property type="entry name" value="ATPase domain of HSP90 chaperone/DNA topoisomerase II/histidine kinase"/>
    <property type="match status" value="1"/>
</dbReference>
<comment type="catalytic activity">
    <reaction evidence="1">
        <text>ATP + protein L-histidine = ADP + protein N-phospho-L-histidine.</text>
        <dbReference type="EC" id="2.7.13.3"/>
    </reaction>
</comment>
<name>A0A0R2PGB4_9ACTN</name>
<dbReference type="GO" id="GO:0000155">
    <property type="term" value="F:phosphorelay sensor kinase activity"/>
    <property type="evidence" value="ECO:0007669"/>
    <property type="project" value="InterPro"/>
</dbReference>
<keyword evidence="5" id="KW-0547">Nucleotide-binding</keyword>
<evidence type="ECO:0000256" key="2">
    <source>
        <dbReference type="ARBA" id="ARBA00012438"/>
    </source>
</evidence>
<keyword evidence="3" id="KW-0597">Phosphoprotein</keyword>
<sequence length="157" mass="17242">MNNERVTLAQELHDGIAQDLVVLGFSIDQAIAQCQEPELKASLRMIRFTTTTLIEKVRAEMHQLRGAEPLLSVPGQVNTMHEALRVVQEILRNIEKHSDAKTLEIAIGDDGKGGVGVRDGSFGLKGIQERIEKLNGEIHIDSDANGTRIGVTIPLDR</sequence>
<evidence type="ECO:0000256" key="6">
    <source>
        <dbReference type="ARBA" id="ARBA00022777"/>
    </source>
</evidence>
<dbReference type="GO" id="GO:0005524">
    <property type="term" value="F:ATP binding"/>
    <property type="evidence" value="ECO:0007669"/>
    <property type="project" value="UniProtKB-KW"/>
</dbReference>
<accession>A0A0R2PGB4</accession>
<dbReference type="AlphaFoldDB" id="A0A0R2PGB4"/>
<dbReference type="GO" id="GO:0016020">
    <property type="term" value="C:membrane"/>
    <property type="evidence" value="ECO:0007669"/>
    <property type="project" value="InterPro"/>
</dbReference>
<comment type="caution">
    <text evidence="10">The sequence shown here is derived from an EMBL/GenBank/DDBJ whole genome shotgun (WGS) entry which is preliminary data.</text>
</comment>
<keyword evidence="7" id="KW-0067">ATP-binding</keyword>
<evidence type="ECO:0000256" key="1">
    <source>
        <dbReference type="ARBA" id="ARBA00000085"/>
    </source>
</evidence>
<dbReference type="Pfam" id="PF07730">
    <property type="entry name" value="HisKA_3"/>
    <property type="match status" value="1"/>
</dbReference>
<evidence type="ECO:0000313" key="10">
    <source>
        <dbReference type="EMBL" id="KRO35947.1"/>
    </source>
</evidence>
<dbReference type="PANTHER" id="PTHR24421:SF10">
    <property type="entry name" value="NITRATE_NITRITE SENSOR PROTEIN NARQ"/>
    <property type="match status" value="1"/>
</dbReference>
<dbReference type="PANTHER" id="PTHR24421">
    <property type="entry name" value="NITRATE/NITRITE SENSOR PROTEIN NARX-RELATED"/>
    <property type="match status" value="1"/>
</dbReference>
<dbReference type="CDD" id="cd16917">
    <property type="entry name" value="HATPase_UhpB-NarQ-NarX-like"/>
    <property type="match status" value="1"/>
</dbReference>
<dbReference type="EMBL" id="LIAM01000041">
    <property type="protein sequence ID" value="KRO35947.1"/>
    <property type="molecule type" value="Genomic_DNA"/>
</dbReference>
<gene>
    <name evidence="10" type="ORF">ABR54_01540</name>
</gene>
<organism evidence="10 11">
    <name type="scientific">Actinobacteria bacterium BACL15 MAG-120619-bin91</name>
    <dbReference type="NCBI Taxonomy" id="1655562"/>
    <lineage>
        <taxon>Bacteria</taxon>
        <taxon>Bacillati</taxon>
        <taxon>Actinomycetota</taxon>
        <taxon>Actinomycetes</taxon>
        <taxon>Actinomycetes incertae sedis</taxon>
        <taxon>ac1 cluster</taxon>
    </lineage>
</organism>
<proteinExistence type="predicted"/>
<evidence type="ECO:0000256" key="8">
    <source>
        <dbReference type="ARBA" id="ARBA00023012"/>
    </source>
</evidence>
<dbReference type="InterPro" id="IPR050482">
    <property type="entry name" value="Sensor_HK_TwoCompSys"/>
</dbReference>